<dbReference type="PANTHER" id="PTHR34580">
    <property type="match status" value="1"/>
</dbReference>
<dbReference type="RefSeq" id="WP_111312427.1">
    <property type="nucleotide sequence ID" value="NZ_CAUPAH010000006.1"/>
</dbReference>
<dbReference type="PANTHER" id="PTHR34580:SF1">
    <property type="entry name" value="PROTEIN PAFC"/>
    <property type="match status" value="1"/>
</dbReference>
<dbReference type="AlphaFoldDB" id="A0A369ZEP4"/>
<dbReference type="InterPro" id="IPR026881">
    <property type="entry name" value="WYL_dom"/>
</dbReference>
<proteinExistence type="predicted"/>
<feature type="domain" description="WYL" evidence="1">
    <location>
        <begin position="155"/>
        <end position="220"/>
    </location>
</feature>
<dbReference type="Pfam" id="PF13280">
    <property type="entry name" value="WYL"/>
    <property type="match status" value="1"/>
</dbReference>
<dbReference type="STRING" id="735.B0185_06545"/>
<gene>
    <name evidence="2" type="ORF">DPV98_01950</name>
</gene>
<evidence type="ECO:0000313" key="3">
    <source>
        <dbReference type="Proteomes" id="UP000253999"/>
    </source>
</evidence>
<evidence type="ECO:0000313" key="2">
    <source>
        <dbReference type="EMBL" id="RDF05200.1"/>
    </source>
</evidence>
<dbReference type="PROSITE" id="PS52050">
    <property type="entry name" value="WYL"/>
    <property type="match status" value="1"/>
</dbReference>
<sequence>MPQPHSTIQLPLEILRFIPKKGAITAEQVHQKLAELGIKRELRTIQRQMKKLCEQFDIECDERDRPYGYRWKPNAKGIDLPILNEQQSLVLMLAKQYLNGILPASIMSSMEGFFQQAEYNLVYDSHKKSGAEWLDKVAIAPTSQPLLPAKIEPKIFTEISTALYNNRLLNVHYRNQAGKEHKADVKPLALVQQGAAHYLVVQYEDGNIFHLALHRFLNATATTFTFERPKFNLKHYLAEQHFGFGNGKKIRLTFRIGKPYGFHLTETPLSTDQEITDEGDTYLVRATVVESEMLNWWIAKFGKEIEEIGREYL</sequence>
<evidence type="ECO:0000259" key="1">
    <source>
        <dbReference type="Pfam" id="PF13280"/>
    </source>
</evidence>
<accession>A0A369ZEP4</accession>
<dbReference type="EMBL" id="QEQD01000002">
    <property type="protein sequence ID" value="RDF05200.1"/>
    <property type="molecule type" value="Genomic_DNA"/>
</dbReference>
<reference evidence="2 3" key="1">
    <citation type="submission" date="2018-05" db="EMBL/GenBank/DDBJ databases">
        <title>Draft Genome Sequences for a Diverse set of 7 Haemophilus Species.</title>
        <authorList>
            <person name="Nichols M."/>
            <person name="Topaz N."/>
            <person name="Wang X."/>
            <person name="Wang X."/>
            <person name="Boxrud D."/>
        </authorList>
    </citation>
    <scope>NUCLEOTIDE SEQUENCE [LARGE SCALE GENOMIC DNA]</scope>
    <source>
        <strain evidence="2 3">C2010039593</strain>
    </source>
</reference>
<protein>
    <submittedName>
        <fullName evidence="2">WYL domain-containing protein</fullName>
    </submittedName>
</protein>
<name>A0A369ZEP4_HAEPH</name>
<comment type="caution">
    <text evidence="2">The sequence shown here is derived from an EMBL/GenBank/DDBJ whole genome shotgun (WGS) entry which is preliminary data.</text>
</comment>
<dbReference type="Proteomes" id="UP000253999">
    <property type="component" value="Unassembled WGS sequence"/>
</dbReference>
<organism evidence="2 3">
    <name type="scientific">Haemophilus parahaemolyticus</name>
    <dbReference type="NCBI Taxonomy" id="735"/>
    <lineage>
        <taxon>Bacteria</taxon>
        <taxon>Pseudomonadati</taxon>
        <taxon>Pseudomonadota</taxon>
        <taxon>Gammaproteobacteria</taxon>
        <taxon>Pasteurellales</taxon>
        <taxon>Pasteurellaceae</taxon>
        <taxon>Haemophilus</taxon>
    </lineage>
</organism>
<dbReference type="InterPro" id="IPR051534">
    <property type="entry name" value="CBASS_pafABC_assoc_protein"/>
</dbReference>